<dbReference type="PANTHER" id="PTHR47738:SF3">
    <property type="entry name" value="PHOSPHOTRANSFERASE SYSTEM MANNITOL_FRUCTOSE-SPECIFIC IIA DOMAIN CONTAINING PROTEIN"/>
    <property type="match status" value="1"/>
</dbReference>
<keyword evidence="2" id="KW-0813">Transport</keyword>
<dbReference type="SUPFAM" id="SSF55804">
    <property type="entry name" value="Phoshotransferase/anion transport protein"/>
    <property type="match status" value="1"/>
</dbReference>
<keyword evidence="2" id="KW-0762">Sugar transport</keyword>
<dbReference type="InterPro" id="IPR002178">
    <property type="entry name" value="PTS_EIIA_type-2_dom"/>
</dbReference>
<dbReference type="AlphaFoldDB" id="A0A4Y9A988"/>
<sequence>MKNSFLDKELIIVNSNASSKHEVLESLGSLMIEKGYANENYIDGLKTREKEFATGLSVKPVGVAIPHTDSSYVKEDKIAIMTLDEPVAFEEMGGSNSVDVQLVILFALTDGDDHLKALQNIIQVIQDESFVREMVTVADKEKAYELFESKLTQLEEEA</sequence>
<keyword evidence="3" id="KW-1185">Reference proteome</keyword>
<evidence type="ECO:0000313" key="2">
    <source>
        <dbReference type="EMBL" id="TFJ91677.1"/>
    </source>
</evidence>
<dbReference type="RefSeq" id="WP_135111278.1">
    <property type="nucleotide sequence ID" value="NZ_SRHY01000043.1"/>
</dbReference>
<dbReference type="PROSITE" id="PS51094">
    <property type="entry name" value="PTS_EIIA_TYPE_2"/>
    <property type="match status" value="1"/>
</dbReference>
<comment type="caution">
    <text evidence="2">The sequence shown here is derived from an EMBL/GenBank/DDBJ whole genome shotgun (WGS) entry which is preliminary data.</text>
</comment>
<dbReference type="Proteomes" id="UP000298484">
    <property type="component" value="Unassembled WGS sequence"/>
</dbReference>
<dbReference type="CDD" id="cd00211">
    <property type="entry name" value="PTS_IIA_fru"/>
    <property type="match status" value="1"/>
</dbReference>
<gene>
    <name evidence="2" type="ORF">E4U82_16515</name>
</gene>
<reference evidence="2 3" key="1">
    <citation type="submission" date="2019-03" db="EMBL/GenBank/DDBJ databases">
        <title>Genome sequence of Lentibacillus salicampi ATCC BAA-719.</title>
        <authorList>
            <person name="Maclea K.S."/>
            <person name="Simoes Junior M."/>
        </authorList>
    </citation>
    <scope>NUCLEOTIDE SEQUENCE [LARGE SCALE GENOMIC DNA]</scope>
    <source>
        <strain evidence="2 3">ATCC BAA-719</strain>
    </source>
</reference>
<name>A0A4Y9A988_9BACI</name>
<dbReference type="InterPro" id="IPR051541">
    <property type="entry name" value="PTS_SugarTrans_NitroReg"/>
</dbReference>
<feature type="domain" description="PTS EIIA type-2" evidence="1">
    <location>
        <begin position="4"/>
        <end position="150"/>
    </location>
</feature>
<evidence type="ECO:0000313" key="3">
    <source>
        <dbReference type="Proteomes" id="UP000298484"/>
    </source>
</evidence>
<accession>A0A4Y9A988</accession>
<organism evidence="2 3">
    <name type="scientific">Lentibacillus salicampi</name>
    <dbReference type="NCBI Taxonomy" id="175306"/>
    <lineage>
        <taxon>Bacteria</taxon>
        <taxon>Bacillati</taxon>
        <taxon>Bacillota</taxon>
        <taxon>Bacilli</taxon>
        <taxon>Bacillales</taxon>
        <taxon>Bacillaceae</taxon>
        <taxon>Lentibacillus</taxon>
    </lineage>
</organism>
<dbReference type="Pfam" id="PF00359">
    <property type="entry name" value="PTS_EIIA_2"/>
    <property type="match status" value="1"/>
</dbReference>
<proteinExistence type="predicted"/>
<dbReference type="EMBL" id="SRHY01000043">
    <property type="protein sequence ID" value="TFJ91677.1"/>
    <property type="molecule type" value="Genomic_DNA"/>
</dbReference>
<dbReference type="OrthoDB" id="370976at2"/>
<evidence type="ECO:0000259" key="1">
    <source>
        <dbReference type="PROSITE" id="PS51094"/>
    </source>
</evidence>
<protein>
    <submittedName>
        <fullName evidence="2">PTS sugar transporter subunit IIA</fullName>
    </submittedName>
</protein>
<dbReference type="InterPro" id="IPR016152">
    <property type="entry name" value="PTrfase/Anion_transptr"/>
</dbReference>
<dbReference type="PANTHER" id="PTHR47738">
    <property type="entry name" value="PTS SYSTEM FRUCTOSE-LIKE EIIA COMPONENT-RELATED"/>
    <property type="match status" value="1"/>
</dbReference>
<dbReference type="Gene3D" id="3.40.930.10">
    <property type="entry name" value="Mannitol-specific EII, Chain A"/>
    <property type="match status" value="1"/>
</dbReference>